<dbReference type="EMBL" id="FQYX01000026">
    <property type="protein sequence ID" value="SHJ59280.1"/>
    <property type="molecule type" value="Genomic_DNA"/>
</dbReference>
<gene>
    <name evidence="10" type="ORF">SAMN04487911_12632</name>
</gene>
<dbReference type="PANTHER" id="PTHR43369">
    <property type="entry name" value="PHOSPHORIBOSYLGLYCINAMIDE FORMYLTRANSFERASE"/>
    <property type="match status" value="1"/>
</dbReference>
<evidence type="ECO:0000256" key="2">
    <source>
        <dbReference type="ARBA" id="ARBA00012254"/>
    </source>
</evidence>
<dbReference type="GO" id="GO:0006189">
    <property type="term" value="P:'de novo' IMP biosynthetic process"/>
    <property type="evidence" value="ECO:0007669"/>
    <property type="project" value="TreeGrafter"/>
</dbReference>
<keyword evidence="3 10" id="KW-0808">Transferase</keyword>
<evidence type="ECO:0000313" key="10">
    <source>
        <dbReference type="EMBL" id="SHJ59280.1"/>
    </source>
</evidence>
<accession>A0A1M6KKB0</accession>
<evidence type="ECO:0000259" key="9">
    <source>
        <dbReference type="Pfam" id="PF00551"/>
    </source>
</evidence>
<reference evidence="10 11" key="1">
    <citation type="submission" date="2016-11" db="EMBL/GenBank/DDBJ databases">
        <authorList>
            <person name="Jaros S."/>
            <person name="Januszkiewicz K."/>
            <person name="Wedrychowicz H."/>
        </authorList>
    </citation>
    <scope>NUCLEOTIDE SEQUENCE [LARGE SCALE GENOMIC DNA]</scope>
    <source>
        <strain evidence="10 11">CGMCC 1.8863</strain>
    </source>
</reference>
<dbReference type="Gene3D" id="3.40.50.170">
    <property type="entry name" value="Formyl transferase, N-terminal domain"/>
    <property type="match status" value="1"/>
</dbReference>
<dbReference type="STRING" id="558155.SAMN04487911_12632"/>
<dbReference type="InterPro" id="IPR001555">
    <property type="entry name" value="GART_AS"/>
</dbReference>
<sequence length="251" mass="28433">MLVGHGQSAKFMYNGLKDEFEIMNVLRAGYTSKGRVNFLKRRAKRLGYSKLIGQILFQICCVRLLNVFSKARVEELKRNLQLSEEDINKNILIDVPSVNSDECLKVLKRLNPDIIIVNGTEIISKKILNGIRATFVNTHVGITPKYRGVHGGYWALASDDKDNCGVTVHLVDAGIDTGGILRQGIIKVTPQDNFITYPYLQLAEGITCMKLALKDILNDNILPVKRDLESKLWYHPTLWQYLYVRITKGVK</sequence>
<evidence type="ECO:0000256" key="4">
    <source>
        <dbReference type="ARBA" id="ARBA00022755"/>
    </source>
</evidence>
<keyword evidence="11" id="KW-1185">Reference proteome</keyword>
<evidence type="ECO:0000256" key="3">
    <source>
        <dbReference type="ARBA" id="ARBA00022679"/>
    </source>
</evidence>
<dbReference type="CDD" id="cd08653">
    <property type="entry name" value="FMT_core_like_3"/>
    <property type="match status" value="1"/>
</dbReference>
<organism evidence="10 11">
    <name type="scientific">Arenibacter nanhaiticus</name>
    <dbReference type="NCBI Taxonomy" id="558155"/>
    <lineage>
        <taxon>Bacteria</taxon>
        <taxon>Pseudomonadati</taxon>
        <taxon>Bacteroidota</taxon>
        <taxon>Flavobacteriia</taxon>
        <taxon>Flavobacteriales</taxon>
        <taxon>Flavobacteriaceae</taxon>
        <taxon>Arenibacter</taxon>
    </lineage>
</organism>
<keyword evidence="4" id="KW-0658">Purine biosynthesis</keyword>
<comment type="catalytic activity">
    <reaction evidence="8">
        <text>N(1)-(5-phospho-beta-D-ribosyl)glycinamide + (6R)-10-formyltetrahydrofolate = N(2)-formyl-N(1)-(5-phospho-beta-D-ribosyl)glycinamide + (6S)-5,6,7,8-tetrahydrofolate + H(+)</text>
        <dbReference type="Rhea" id="RHEA:15053"/>
        <dbReference type="ChEBI" id="CHEBI:15378"/>
        <dbReference type="ChEBI" id="CHEBI:57453"/>
        <dbReference type="ChEBI" id="CHEBI:143788"/>
        <dbReference type="ChEBI" id="CHEBI:147286"/>
        <dbReference type="ChEBI" id="CHEBI:195366"/>
        <dbReference type="EC" id="2.1.2.2"/>
    </reaction>
</comment>
<dbReference type="AlphaFoldDB" id="A0A1M6KKB0"/>
<comment type="similarity">
    <text evidence="5">Belongs to the GART family.</text>
</comment>
<dbReference type="GO" id="GO:0004644">
    <property type="term" value="F:phosphoribosylglycinamide formyltransferase activity"/>
    <property type="evidence" value="ECO:0007669"/>
    <property type="project" value="UniProtKB-EC"/>
</dbReference>
<protein>
    <recommendedName>
        <fullName evidence="2">phosphoribosylglycinamide formyltransferase 1</fullName>
        <ecNumber evidence="2">2.1.2.2</ecNumber>
    </recommendedName>
    <alternativeName>
        <fullName evidence="7">5'-phosphoribosylglycinamide transformylase</fullName>
    </alternativeName>
    <alternativeName>
        <fullName evidence="6">GAR transformylase</fullName>
    </alternativeName>
</protein>
<dbReference type="SUPFAM" id="SSF53328">
    <property type="entry name" value="Formyltransferase"/>
    <property type="match status" value="1"/>
</dbReference>
<dbReference type="EC" id="2.1.2.2" evidence="2"/>
<evidence type="ECO:0000256" key="6">
    <source>
        <dbReference type="ARBA" id="ARBA00041324"/>
    </source>
</evidence>
<dbReference type="InterPro" id="IPR002376">
    <property type="entry name" value="Formyl_transf_N"/>
</dbReference>
<dbReference type="Pfam" id="PF00551">
    <property type="entry name" value="Formyl_trans_N"/>
    <property type="match status" value="1"/>
</dbReference>
<evidence type="ECO:0000256" key="5">
    <source>
        <dbReference type="ARBA" id="ARBA00038440"/>
    </source>
</evidence>
<dbReference type="GO" id="GO:0005829">
    <property type="term" value="C:cytosol"/>
    <property type="evidence" value="ECO:0007669"/>
    <property type="project" value="TreeGrafter"/>
</dbReference>
<comment type="pathway">
    <text evidence="1">Purine metabolism; IMP biosynthesis via de novo pathway; N(2)-formyl-N(1)-(5-phospho-D-ribosyl)glycinamide from N(1)-(5-phospho-D-ribosyl)glycinamide (10-formyl THF route): step 1/1.</text>
</comment>
<evidence type="ECO:0000256" key="1">
    <source>
        <dbReference type="ARBA" id="ARBA00005054"/>
    </source>
</evidence>
<dbReference type="PROSITE" id="PS00373">
    <property type="entry name" value="GART"/>
    <property type="match status" value="1"/>
</dbReference>
<evidence type="ECO:0000256" key="7">
    <source>
        <dbReference type="ARBA" id="ARBA00041682"/>
    </source>
</evidence>
<evidence type="ECO:0000313" key="11">
    <source>
        <dbReference type="Proteomes" id="UP000184231"/>
    </source>
</evidence>
<feature type="domain" description="Formyl transferase N-terminal" evidence="9">
    <location>
        <begin position="98"/>
        <end position="193"/>
    </location>
</feature>
<dbReference type="PANTHER" id="PTHR43369:SF2">
    <property type="entry name" value="PHOSPHORIBOSYLGLYCINAMIDE FORMYLTRANSFERASE"/>
    <property type="match status" value="1"/>
</dbReference>
<dbReference type="Proteomes" id="UP000184231">
    <property type="component" value="Unassembled WGS sequence"/>
</dbReference>
<evidence type="ECO:0000256" key="8">
    <source>
        <dbReference type="ARBA" id="ARBA00047664"/>
    </source>
</evidence>
<proteinExistence type="inferred from homology"/>
<name>A0A1M6KKB0_9FLAO</name>
<dbReference type="InterPro" id="IPR036477">
    <property type="entry name" value="Formyl_transf_N_sf"/>
</dbReference>